<name>A0AC61KZK9_9EURY</name>
<sequence length="132" mass="15365">MAERTDLNTLADDLSFLKDDPRVIGVLLFGSRVSGDITRGDYDICVVSPESKPSVVLSEIYRHLDVHSKRYDVHTFEELPLYMKMEVISNHEIIFARDVPELYEYFYFTRILWNEQEIRQNVSVEEMAGMVG</sequence>
<comment type="caution">
    <text evidence="1">The sequence shown here is derived from an EMBL/GenBank/DDBJ whole genome shotgun (WGS) entry which is preliminary data.</text>
</comment>
<dbReference type="EMBL" id="PQXF01000044">
    <property type="protein sequence ID" value="PXF57973.1"/>
    <property type="molecule type" value="Genomic_DNA"/>
</dbReference>
<gene>
    <name evidence="1" type="ORF">C4B59_14110</name>
</gene>
<accession>A0AC61KZK9</accession>
<protein>
    <submittedName>
        <fullName evidence="1">DNA polymerase subunit beta</fullName>
    </submittedName>
</protein>
<reference evidence="1" key="1">
    <citation type="submission" date="2018-01" db="EMBL/GenBank/DDBJ databases">
        <authorList>
            <person name="Krukenberg V."/>
        </authorList>
    </citation>
    <scope>NUCLEOTIDE SEQUENCE</scope>
    <source>
        <strain evidence="1">E20ANME2</strain>
    </source>
</reference>
<evidence type="ECO:0000313" key="1">
    <source>
        <dbReference type="EMBL" id="PXF57973.1"/>
    </source>
</evidence>
<organism evidence="1 2">
    <name type="scientific">Candidatus Methanogaster sp</name>
    <dbReference type="NCBI Taxonomy" id="3386292"/>
    <lineage>
        <taxon>Archaea</taxon>
        <taxon>Methanobacteriati</taxon>
        <taxon>Methanobacteriota</taxon>
        <taxon>Stenosarchaea group</taxon>
        <taxon>Methanomicrobia</taxon>
        <taxon>Methanosarcinales</taxon>
        <taxon>ANME-2 cluster</taxon>
        <taxon>Candidatus Methanogasteraceae</taxon>
        <taxon>Candidatus Methanogaster</taxon>
    </lineage>
</organism>
<dbReference type="Proteomes" id="UP000248329">
    <property type="component" value="Unassembled WGS sequence"/>
</dbReference>
<proteinExistence type="predicted"/>
<evidence type="ECO:0000313" key="2">
    <source>
        <dbReference type="Proteomes" id="UP000248329"/>
    </source>
</evidence>